<proteinExistence type="predicted"/>
<gene>
    <name evidence="1" type="ORF">ATL17_1276</name>
</gene>
<dbReference type="OrthoDB" id="1495368at2"/>
<protein>
    <submittedName>
        <fullName evidence="1">Uncharacterized protein DUF3768</fullName>
    </submittedName>
</protein>
<evidence type="ECO:0000313" key="2">
    <source>
        <dbReference type="Proteomes" id="UP000295391"/>
    </source>
</evidence>
<accession>A0A4R6VWR2</accession>
<dbReference type="AlphaFoldDB" id="A0A4R6VWR2"/>
<keyword evidence="2" id="KW-1185">Reference proteome</keyword>
<dbReference type="EMBL" id="SNYR01000001">
    <property type="protein sequence ID" value="TDQ67267.1"/>
    <property type="molecule type" value="Genomic_DNA"/>
</dbReference>
<organism evidence="1 2">
    <name type="scientific">Maritalea mobilis</name>
    <dbReference type="NCBI Taxonomy" id="483324"/>
    <lineage>
        <taxon>Bacteria</taxon>
        <taxon>Pseudomonadati</taxon>
        <taxon>Pseudomonadota</taxon>
        <taxon>Alphaproteobacteria</taxon>
        <taxon>Hyphomicrobiales</taxon>
        <taxon>Devosiaceae</taxon>
        <taxon>Maritalea</taxon>
    </lineage>
</organism>
<name>A0A4R6VWR2_9HYPH</name>
<comment type="caution">
    <text evidence="1">The sequence shown here is derived from an EMBL/GenBank/DDBJ whole genome shotgun (WGS) entry which is preliminary data.</text>
</comment>
<dbReference type="InterPro" id="IPR022243">
    <property type="entry name" value="DUF3768"/>
</dbReference>
<dbReference type="RefSeq" id="WP_133571893.1">
    <property type="nucleotide sequence ID" value="NZ_SNYR01000001.1"/>
</dbReference>
<dbReference type="Proteomes" id="UP000295391">
    <property type="component" value="Unassembled WGS sequence"/>
</dbReference>
<dbReference type="Pfam" id="PF12599">
    <property type="entry name" value="DUF3768"/>
    <property type="match status" value="1"/>
</dbReference>
<evidence type="ECO:0000313" key="1">
    <source>
        <dbReference type="EMBL" id="TDQ67267.1"/>
    </source>
</evidence>
<reference evidence="1 2" key="1">
    <citation type="submission" date="2019-03" db="EMBL/GenBank/DDBJ databases">
        <title>Genomic Encyclopedia of Type Strains, Phase III (KMG-III): the genomes of soil and plant-associated and newly described type strains.</title>
        <authorList>
            <person name="Whitman W."/>
        </authorList>
    </citation>
    <scope>NUCLEOTIDE SEQUENCE [LARGE SCALE GENOMIC DNA]</scope>
    <source>
        <strain evidence="1 2">CGMCC 1.7002</strain>
    </source>
</reference>
<sequence>MLTANVRIRQLNDAFRSNMQGGQIFITPGISELPIDSQLALLEKVRTFDQFDEDNDPHNEHDFAAIDMQGERYFWKIDYYDPKLECGSSDPADPSQTCRVLTIMCANEY</sequence>